<evidence type="ECO:0000256" key="2">
    <source>
        <dbReference type="ARBA" id="ARBA00022531"/>
    </source>
</evidence>
<dbReference type="Pfam" id="PF01788">
    <property type="entry name" value="PsbJ"/>
    <property type="match status" value="1"/>
</dbReference>
<evidence type="ECO:0000256" key="7">
    <source>
        <dbReference type="SAM" id="Phobius"/>
    </source>
</evidence>
<evidence type="ECO:0000256" key="3">
    <source>
        <dbReference type="ARBA" id="ARBA00022692"/>
    </source>
</evidence>
<evidence type="ECO:0000256" key="4">
    <source>
        <dbReference type="ARBA" id="ARBA00022989"/>
    </source>
</evidence>
<gene>
    <name evidence="8" type="ORF">IEQ34_026279</name>
</gene>
<keyword evidence="2" id="KW-0602">Photosynthesis</keyword>
<organism evidence="8 9">
    <name type="scientific">Dendrobium chrysotoxum</name>
    <name type="common">Orchid</name>
    <dbReference type="NCBI Taxonomy" id="161865"/>
    <lineage>
        <taxon>Eukaryota</taxon>
        <taxon>Viridiplantae</taxon>
        <taxon>Streptophyta</taxon>
        <taxon>Embryophyta</taxon>
        <taxon>Tracheophyta</taxon>
        <taxon>Spermatophyta</taxon>
        <taxon>Magnoliopsida</taxon>
        <taxon>Liliopsida</taxon>
        <taxon>Asparagales</taxon>
        <taxon>Orchidaceae</taxon>
        <taxon>Epidendroideae</taxon>
        <taxon>Malaxideae</taxon>
        <taxon>Dendrobiinae</taxon>
        <taxon>Dendrobium</taxon>
    </lineage>
</organism>
<dbReference type="SUPFAM" id="SSF161021">
    <property type="entry name" value="Photosystem II reaction center protein J, PsbJ"/>
    <property type="match status" value="1"/>
</dbReference>
<sequence length="147" mass="16610">MADTTGRIPLWLIGTVTGIPVIGLIGIFFYGSYSGLGISRSRNSFRTTEPFQTVSFSEPKRFVPKSQMPRITEGLGLNELNAYSLQRKITEASAILPFENEEFQSFLKSFFNLDSREGNHNSNEAYDYDPIIKIVNEKRASLEKISF</sequence>
<reference evidence="8 9" key="1">
    <citation type="journal article" date="2021" name="Hortic Res">
        <title>Chromosome-scale assembly of the Dendrobium chrysotoxum genome enhances the understanding of orchid evolution.</title>
        <authorList>
            <person name="Zhang Y."/>
            <person name="Zhang G.Q."/>
            <person name="Zhang D."/>
            <person name="Liu X.D."/>
            <person name="Xu X.Y."/>
            <person name="Sun W.H."/>
            <person name="Yu X."/>
            <person name="Zhu X."/>
            <person name="Wang Z.W."/>
            <person name="Zhao X."/>
            <person name="Zhong W.Y."/>
            <person name="Chen H."/>
            <person name="Yin W.L."/>
            <person name="Huang T."/>
            <person name="Niu S.C."/>
            <person name="Liu Z.J."/>
        </authorList>
    </citation>
    <scope>NUCLEOTIDE SEQUENCE [LARGE SCALE GENOMIC DNA]</scope>
    <source>
        <strain evidence="8">Lindl</strain>
    </source>
</reference>
<comment type="caution">
    <text evidence="8">The sequence shown here is derived from an EMBL/GenBank/DDBJ whole genome shotgun (WGS) entry which is preliminary data.</text>
</comment>
<dbReference type="HAMAP" id="MF_01305">
    <property type="entry name" value="PSII_PsbJ"/>
    <property type="match status" value="1"/>
</dbReference>
<dbReference type="Proteomes" id="UP000775213">
    <property type="component" value="Unassembled WGS sequence"/>
</dbReference>
<dbReference type="EMBL" id="JAGFBR010000734">
    <property type="protein sequence ID" value="KAH0437228.1"/>
    <property type="molecule type" value="Genomic_DNA"/>
</dbReference>
<protein>
    <submittedName>
        <fullName evidence="8">Uncharacterized protein</fullName>
    </submittedName>
</protein>
<dbReference type="AlphaFoldDB" id="A0AAV7FM37"/>
<feature type="transmembrane region" description="Helical" evidence="7">
    <location>
        <begin position="12"/>
        <end position="33"/>
    </location>
</feature>
<keyword evidence="9" id="KW-1185">Reference proteome</keyword>
<dbReference type="GO" id="GO:0009539">
    <property type="term" value="C:photosystem II reaction center"/>
    <property type="evidence" value="ECO:0007669"/>
    <property type="project" value="InterPro"/>
</dbReference>
<evidence type="ECO:0000313" key="8">
    <source>
        <dbReference type="EMBL" id="KAH0437228.1"/>
    </source>
</evidence>
<dbReference type="PANTHER" id="PTHR34812:SF3">
    <property type="entry name" value="PHOTOSYSTEM II REACTION CENTER PROTEIN J"/>
    <property type="match status" value="1"/>
</dbReference>
<proteinExistence type="inferred from homology"/>
<dbReference type="PANTHER" id="PTHR34812">
    <property type="entry name" value="PHOTOSYSTEM II REACTION CENTER PROTEIN J"/>
    <property type="match status" value="1"/>
</dbReference>
<dbReference type="InterPro" id="IPR037267">
    <property type="entry name" value="PSII_PsbJ_sf"/>
</dbReference>
<dbReference type="GO" id="GO:0015979">
    <property type="term" value="P:photosynthesis"/>
    <property type="evidence" value="ECO:0007669"/>
    <property type="project" value="UniProtKB-KW"/>
</dbReference>
<keyword evidence="1" id="KW-0674">Reaction center</keyword>
<accession>A0AAV7FM37</accession>
<evidence type="ECO:0000256" key="6">
    <source>
        <dbReference type="ARBA" id="ARBA00023276"/>
    </source>
</evidence>
<dbReference type="InterPro" id="IPR002682">
    <property type="entry name" value="PSII_PsbJ"/>
</dbReference>
<keyword evidence="5 7" id="KW-0472">Membrane</keyword>
<evidence type="ECO:0000256" key="1">
    <source>
        <dbReference type="ARBA" id="ARBA00022469"/>
    </source>
</evidence>
<keyword evidence="4 7" id="KW-1133">Transmembrane helix</keyword>
<dbReference type="Gene3D" id="6.10.250.2070">
    <property type="match status" value="1"/>
</dbReference>
<name>A0AAV7FM37_DENCH</name>
<keyword evidence="3 7" id="KW-0812">Transmembrane</keyword>
<evidence type="ECO:0000313" key="9">
    <source>
        <dbReference type="Proteomes" id="UP000775213"/>
    </source>
</evidence>
<keyword evidence="6" id="KW-0604">Photosystem II</keyword>
<evidence type="ECO:0000256" key="5">
    <source>
        <dbReference type="ARBA" id="ARBA00023136"/>
    </source>
</evidence>